<feature type="transmembrane region" description="Helical" evidence="1">
    <location>
        <begin position="98"/>
        <end position="115"/>
    </location>
</feature>
<organism evidence="3 4">
    <name type="scientific">Edaphobacter aggregans</name>
    <dbReference type="NCBI Taxonomy" id="570835"/>
    <lineage>
        <taxon>Bacteria</taxon>
        <taxon>Pseudomonadati</taxon>
        <taxon>Acidobacteriota</taxon>
        <taxon>Terriglobia</taxon>
        <taxon>Terriglobales</taxon>
        <taxon>Acidobacteriaceae</taxon>
        <taxon>Edaphobacter</taxon>
    </lineage>
</organism>
<keyword evidence="4" id="KW-1185">Reference proteome</keyword>
<feature type="transmembrane region" description="Helical" evidence="1">
    <location>
        <begin position="121"/>
        <end position="140"/>
    </location>
</feature>
<dbReference type="EMBL" id="RSDW01000001">
    <property type="protein sequence ID" value="RSL15035.1"/>
    <property type="molecule type" value="Genomic_DNA"/>
</dbReference>
<feature type="transmembrane region" description="Helical" evidence="1">
    <location>
        <begin position="59"/>
        <end position="77"/>
    </location>
</feature>
<reference evidence="3 4" key="1">
    <citation type="submission" date="2018-12" db="EMBL/GenBank/DDBJ databases">
        <title>Sequencing of bacterial isolates from soil warming experiment in Harvard Forest, Massachusetts, USA.</title>
        <authorList>
            <person name="Deangelis K."/>
        </authorList>
    </citation>
    <scope>NUCLEOTIDE SEQUENCE [LARGE SCALE GENOMIC DNA]</scope>
    <source>
        <strain evidence="3 4">EB153</strain>
    </source>
</reference>
<feature type="transmembrane region" description="Helical" evidence="1">
    <location>
        <begin position="147"/>
        <end position="165"/>
    </location>
</feature>
<evidence type="ECO:0000313" key="4">
    <source>
        <dbReference type="Proteomes" id="UP000269669"/>
    </source>
</evidence>
<feature type="transmembrane region" description="Helical" evidence="1">
    <location>
        <begin position="321"/>
        <end position="345"/>
    </location>
</feature>
<dbReference type="PANTHER" id="PTHR31061">
    <property type="entry name" value="LD22376P"/>
    <property type="match status" value="1"/>
</dbReference>
<keyword evidence="1" id="KW-1133">Transmembrane helix</keyword>
<dbReference type="AlphaFoldDB" id="A0A3R9WE34"/>
<evidence type="ECO:0000313" key="3">
    <source>
        <dbReference type="EMBL" id="RSL15035.1"/>
    </source>
</evidence>
<name>A0A3R9WE34_9BACT</name>
<dbReference type="PANTHER" id="PTHR31061:SF24">
    <property type="entry name" value="LD22376P"/>
    <property type="match status" value="1"/>
</dbReference>
<dbReference type="RefSeq" id="WP_125483825.1">
    <property type="nucleotide sequence ID" value="NZ_RSDW01000001.1"/>
</dbReference>
<dbReference type="Pfam" id="PF07786">
    <property type="entry name" value="HGSNAT_cat"/>
    <property type="match status" value="1"/>
</dbReference>
<feature type="domain" description="Heparan-alpha-glucosaminide N-acetyltransferase catalytic" evidence="2">
    <location>
        <begin position="15"/>
        <end position="163"/>
    </location>
</feature>
<accession>A0A3R9WE34</accession>
<sequence>MHDRPLTTTSVPSGRVLSIDVLRGITIAFMILVNDPGDWGHTYAQLDHAKWNGWTLTDLVFPSFLFIVGASIILSLYSRVARGDSRRDLGVHIVRRSVTIYVLAMVLNIVPYFHFTHLRLYGVLPRIALCYLCAGLICLVTQRARDLLAIVAVLLVGYWVLMRFVPVPGCGIPVRDIPLLDPDCNLAAWLDRSVIGFIQRTIHTGYLYEKTRDPEGLLSTIPAIATTLLGAVSALWLRRVEATKGNGAAFPATKAQCATALFLVGLMNMAAGLLWNVWFPINKNLWTSSYVLFAAGCSLVGLAACYWLIDVRRLHETRVGGWLTWPWLVFGSNAIVAFTVSVVLVKTLLFIRISSVLGPNGKPVTAWGWIYNNLFARGNSTDLTSLAFGLWFVLMCFIPNWILWRKRIFVKI</sequence>
<gene>
    <name evidence="3" type="ORF">EDE15_0508</name>
</gene>
<keyword evidence="3" id="KW-0808">Transferase</keyword>
<dbReference type="GO" id="GO:0016746">
    <property type="term" value="F:acyltransferase activity"/>
    <property type="evidence" value="ECO:0007669"/>
    <property type="project" value="UniProtKB-KW"/>
</dbReference>
<keyword evidence="3" id="KW-0012">Acyltransferase</keyword>
<feature type="transmembrane region" description="Helical" evidence="1">
    <location>
        <begin position="290"/>
        <end position="309"/>
    </location>
</feature>
<evidence type="ECO:0000259" key="2">
    <source>
        <dbReference type="Pfam" id="PF07786"/>
    </source>
</evidence>
<dbReference type="OrthoDB" id="9788724at2"/>
<feature type="transmembrane region" description="Helical" evidence="1">
    <location>
        <begin position="383"/>
        <end position="404"/>
    </location>
</feature>
<keyword evidence="1" id="KW-0812">Transmembrane</keyword>
<dbReference type="InterPro" id="IPR012429">
    <property type="entry name" value="HGSNAT_cat"/>
</dbReference>
<feature type="transmembrane region" description="Helical" evidence="1">
    <location>
        <begin position="216"/>
        <end position="237"/>
    </location>
</feature>
<feature type="transmembrane region" description="Helical" evidence="1">
    <location>
        <begin position="258"/>
        <end position="278"/>
    </location>
</feature>
<protein>
    <submittedName>
        <fullName evidence="3">Putative acyltransferase</fullName>
    </submittedName>
</protein>
<comment type="caution">
    <text evidence="3">The sequence shown here is derived from an EMBL/GenBank/DDBJ whole genome shotgun (WGS) entry which is preliminary data.</text>
</comment>
<proteinExistence type="predicted"/>
<evidence type="ECO:0000256" key="1">
    <source>
        <dbReference type="SAM" id="Phobius"/>
    </source>
</evidence>
<keyword evidence="1" id="KW-0472">Membrane</keyword>
<dbReference type="Proteomes" id="UP000269669">
    <property type="component" value="Unassembled WGS sequence"/>
</dbReference>